<protein>
    <submittedName>
        <fullName evidence="1">DUF3467 domain-containing protein</fullName>
    </submittedName>
</protein>
<keyword evidence="2" id="KW-1185">Reference proteome</keyword>
<gene>
    <name evidence="1" type="ORF">P0O24_11660</name>
</gene>
<accession>A0ABT5XIB4</accession>
<comment type="caution">
    <text evidence="1">The sequence shown here is derived from an EMBL/GenBank/DDBJ whole genome shotgun (WGS) entry which is preliminary data.</text>
</comment>
<dbReference type="InterPro" id="IPR021857">
    <property type="entry name" value="DUF3467"/>
</dbReference>
<evidence type="ECO:0000313" key="2">
    <source>
        <dbReference type="Proteomes" id="UP001215956"/>
    </source>
</evidence>
<reference evidence="1 2" key="1">
    <citation type="submission" date="2023-03" db="EMBL/GenBank/DDBJ databases">
        <title>Whole genome sequencing of Methanotrichaceae archaeon M04Ac.</title>
        <authorList>
            <person name="Khomyakova M.A."/>
            <person name="Merkel A.Y."/>
            <person name="Slobodkin A.I."/>
        </authorList>
    </citation>
    <scope>NUCLEOTIDE SEQUENCE [LARGE SCALE GENOMIC DNA]</scope>
    <source>
        <strain evidence="1 2">M04Ac</strain>
    </source>
</reference>
<name>A0ABT5XIB4_9EURY</name>
<proteinExistence type="predicted"/>
<dbReference type="EMBL" id="JARFPL010000055">
    <property type="protein sequence ID" value="MDF0594237.1"/>
    <property type="molecule type" value="Genomic_DNA"/>
</dbReference>
<sequence>MPIVMVDENTGKEKVITEKDVKIEKHPDYVESYVVGTQGGPFGPYDFRMSFYDIKPEKDENGNMYEKRIVKSTVVMPYAAAKQLSIWLQKHLRNYEELAGHEIYVGEKELGVMSDTDRA</sequence>
<dbReference type="Pfam" id="PF11950">
    <property type="entry name" value="DUF3467"/>
    <property type="match status" value="1"/>
</dbReference>
<dbReference type="Proteomes" id="UP001215956">
    <property type="component" value="Unassembled WGS sequence"/>
</dbReference>
<organism evidence="1 2">
    <name type="scientific">Candidatus Methanocrinis alkalitolerans</name>
    <dbReference type="NCBI Taxonomy" id="3033395"/>
    <lineage>
        <taxon>Archaea</taxon>
        <taxon>Methanobacteriati</taxon>
        <taxon>Methanobacteriota</taxon>
        <taxon>Stenosarchaea group</taxon>
        <taxon>Methanomicrobia</taxon>
        <taxon>Methanotrichales</taxon>
        <taxon>Methanotrichaceae</taxon>
        <taxon>Methanocrinis</taxon>
    </lineage>
</organism>
<evidence type="ECO:0000313" key="1">
    <source>
        <dbReference type="EMBL" id="MDF0594237.1"/>
    </source>
</evidence>
<dbReference type="RefSeq" id="WP_316969932.1">
    <property type="nucleotide sequence ID" value="NZ_JARFPL010000055.1"/>
</dbReference>